<evidence type="ECO:0008006" key="8">
    <source>
        <dbReference type="Google" id="ProtNLM"/>
    </source>
</evidence>
<dbReference type="InterPro" id="IPR023198">
    <property type="entry name" value="PGP-like_dom2"/>
</dbReference>
<evidence type="ECO:0000256" key="5">
    <source>
        <dbReference type="ARBA" id="ARBA00023277"/>
    </source>
</evidence>
<dbReference type="PRINTS" id="PR00413">
    <property type="entry name" value="HADHALOGNASE"/>
</dbReference>
<keyword evidence="4" id="KW-0460">Magnesium</keyword>
<dbReference type="InterPro" id="IPR006439">
    <property type="entry name" value="HAD-SF_hydro_IA"/>
</dbReference>
<dbReference type="Proteomes" id="UP000230108">
    <property type="component" value="Unassembled WGS sequence"/>
</dbReference>
<dbReference type="NCBIfam" id="TIGR01509">
    <property type="entry name" value="HAD-SF-IA-v3"/>
    <property type="match status" value="1"/>
</dbReference>
<evidence type="ECO:0000256" key="3">
    <source>
        <dbReference type="ARBA" id="ARBA00022723"/>
    </source>
</evidence>
<sequence length="222" mass="24735">MIKAVFFDLDETLVDATGVHEVATRQAFKHFGFDYDEIKKMSPHHVSRGKKVVENIKVRVTAAQISERDLPFDKLIAYRESVFINLISKHATLLPGAKEALMYCKEHKAIVAIVSSGSSLYINTVITKYDLSNLIDYTVSGDDVTKGKPDPESYEKAFSQLYDKTIVKDECLIVEDSEAGILAGQGAHIPTLLVNKKAPTMKNIQSNHAILSLQDFKVIIHL</sequence>
<dbReference type="Gene3D" id="3.40.50.1000">
    <property type="entry name" value="HAD superfamily/HAD-like"/>
    <property type="match status" value="1"/>
</dbReference>
<dbReference type="GO" id="GO:0003824">
    <property type="term" value="F:catalytic activity"/>
    <property type="evidence" value="ECO:0007669"/>
    <property type="project" value="UniProtKB-ARBA"/>
</dbReference>
<dbReference type="SFLD" id="SFLDS00003">
    <property type="entry name" value="Haloacid_Dehalogenase"/>
    <property type="match status" value="1"/>
</dbReference>
<reference evidence="7" key="1">
    <citation type="submission" date="2017-09" db="EMBL/GenBank/DDBJ databases">
        <title>Depth-based differentiation of microbial function through sediment-hosted aquifers and enrichment of novel symbionts in the deep terrestrial subsurface.</title>
        <authorList>
            <person name="Probst A.J."/>
            <person name="Ladd B."/>
            <person name="Jarett J.K."/>
            <person name="Geller-Mcgrath D.E."/>
            <person name="Sieber C.M.K."/>
            <person name="Emerson J.B."/>
            <person name="Anantharaman K."/>
            <person name="Thomas B.C."/>
            <person name="Malmstrom R."/>
            <person name="Stieglmeier M."/>
            <person name="Klingl A."/>
            <person name="Woyke T."/>
            <person name="Ryan C.M."/>
            <person name="Banfield J.F."/>
        </authorList>
    </citation>
    <scope>NUCLEOTIDE SEQUENCE [LARGE SCALE GENOMIC DNA]</scope>
</reference>
<comment type="caution">
    <text evidence="6">The sequence shown here is derived from an EMBL/GenBank/DDBJ whole genome shotgun (WGS) entry which is preliminary data.</text>
</comment>
<dbReference type="InterPro" id="IPR051600">
    <property type="entry name" value="Beta-PGM-like"/>
</dbReference>
<comment type="cofactor">
    <cofactor evidence="1">
        <name>Mg(2+)</name>
        <dbReference type="ChEBI" id="CHEBI:18420"/>
    </cofactor>
</comment>
<evidence type="ECO:0000313" key="6">
    <source>
        <dbReference type="EMBL" id="PIY69542.1"/>
    </source>
</evidence>
<dbReference type="SFLD" id="SFLDG01129">
    <property type="entry name" value="C1.5:_HAD__Beta-PGM__Phosphata"/>
    <property type="match status" value="1"/>
</dbReference>
<dbReference type="SFLD" id="SFLDG01135">
    <property type="entry name" value="C1.5.6:_HAD__Beta-PGM__Phospha"/>
    <property type="match status" value="1"/>
</dbReference>
<evidence type="ECO:0000256" key="1">
    <source>
        <dbReference type="ARBA" id="ARBA00001946"/>
    </source>
</evidence>
<evidence type="ECO:0000256" key="4">
    <source>
        <dbReference type="ARBA" id="ARBA00022842"/>
    </source>
</evidence>
<dbReference type="InterPro" id="IPR023214">
    <property type="entry name" value="HAD_sf"/>
</dbReference>
<accession>A0A2M7QFK8</accession>
<dbReference type="Gene3D" id="1.10.150.240">
    <property type="entry name" value="Putative phosphatase, domain 2"/>
    <property type="match status" value="1"/>
</dbReference>
<name>A0A2M7QFK8_9BACT</name>
<dbReference type="EMBL" id="PFLF01000003">
    <property type="protein sequence ID" value="PIY69542.1"/>
    <property type="molecule type" value="Genomic_DNA"/>
</dbReference>
<dbReference type="InterPro" id="IPR041492">
    <property type="entry name" value="HAD_2"/>
</dbReference>
<dbReference type="PANTHER" id="PTHR46193:SF18">
    <property type="entry name" value="HEXITOL PHOSPHATASE B"/>
    <property type="match status" value="1"/>
</dbReference>
<dbReference type="AlphaFoldDB" id="A0A2M7QFK8"/>
<evidence type="ECO:0000256" key="2">
    <source>
        <dbReference type="ARBA" id="ARBA00006171"/>
    </source>
</evidence>
<dbReference type="PANTHER" id="PTHR46193">
    <property type="entry name" value="6-PHOSPHOGLUCONATE PHOSPHATASE"/>
    <property type="match status" value="1"/>
</dbReference>
<dbReference type="SUPFAM" id="SSF56784">
    <property type="entry name" value="HAD-like"/>
    <property type="match status" value="1"/>
</dbReference>
<proteinExistence type="inferred from homology"/>
<keyword evidence="3" id="KW-0479">Metal-binding</keyword>
<organism evidence="6 7">
    <name type="scientific">Candidatus Roizmanbacteria bacterium CG_4_10_14_0_8_um_filter_39_9</name>
    <dbReference type="NCBI Taxonomy" id="1974829"/>
    <lineage>
        <taxon>Bacteria</taxon>
        <taxon>Candidatus Roizmaniibacteriota</taxon>
    </lineage>
</organism>
<keyword evidence="5" id="KW-0119">Carbohydrate metabolism</keyword>
<protein>
    <recommendedName>
        <fullName evidence="8">HAD family phosphatase</fullName>
    </recommendedName>
</protein>
<dbReference type="GO" id="GO:0046872">
    <property type="term" value="F:metal ion binding"/>
    <property type="evidence" value="ECO:0007669"/>
    <property type="project" value="UniProtKB-KW"/>
</dbReference>
<gene>
    <name evidence="6" type="ORF">COY90_00090</name>
</gene>
<evidence type="ECO:0000313" key="7">
    <source>
        <dbReference type="Proteomes" id="UP000230108"/>
    </source>
</evidence>
<comment type="similarity">
    <text evidence="2">Belongs to the HAD-like hydrolase superfamily. CbbY/CbbZ/Gph/YieH family.</text>
</comment>
<dbReference type="InterPro" id="IPR036412">
    <property type="entry name" value="HAD-like_sf"/>
</dbReference>
<dbReference type="Pfam" id="PF13419">
    <property type="entry name" value="HAD_2"/>
    <property type="match status" value="1"/>
</dbReference>